<reference evidence="2" key="2">
    <citation type="journal article" date="2015" name="Data Brief">
        <title>Shoot transcriptome of the giant reed, Arundo donax.</title>
        <authorList>
            <person name="Barrero R.A."/>
            <person name="Guerrero F.D."/>
            <person name="Moolhuijzen P."/>
            <person name="Goolsby J.A."/>
            <person name="Tidwell J."/>
            <person name="Bellgard S.E."/>
            <person name="Bellgard M.I."/>
        </authorList>
    </citation>
    <scope>NUCLEOTIDE SEQUENCE</scope>
    <source>
        <tissue evidence="2">Shoot tissue taken approximately 20 cm above the soil surface</tissue>
    </source>
</reference>
<sequence length="59" mass="7029">MMFDLVTIFSFGRMNYVFDLHSTINHGCFFPSEDTRFTLFAMSYAVMHLIFPSFFWGEK</sequence>
<keyword evidence="1" id="KW-0812">Transmembrane</keyword>
<dbReference type="EMBL" id="GBRH01168203">
    <property type="protein sequence ID" value="JAE29693.1"/>
    <property type="molecule type" value="Transcribed_RNA"/>
</dbReference>
<evidence type="ECO:0000313" key="2">
    <source>
        <dbReference type="EMBL" id="JAE29693.1"/>
    </source>
</evidence>
<proteinExistence type="predicted"/>
<feature type="transmembrane region" description="Helical" evidence="1">
    <location>
        <begin position="37"/>
        <end position="57"/>
    </location>
</feature>
<protein>
    <submittedName>
        <fullName evidence="2">Uncharacterized protein</fullName>
    </submittedName>
</protein>
<organism evidence="2">
    <name type="scientific">Arundo donax</name>
    <name type="common">Giant reed</name>
    <name type="synonym">Donax arundinaceus</name>
    <dbReference type="NCBI Taxonomy" id="35708"/>
    <lineage>
        <taxon>Eukaryota</taxon>
        <taxon>Viridiplantae</taxon>
        <taxon>Streptophyta</taxon>
        <taxon>Embryophyta</taxon>
        <taxon>Tracheophyta</taxon>
        <taxon>Spermatophyta</taxon>
        <taxon>Magnoliopsida</taxon>
        <taxon>Liliopsida</taxon>
        <taxon>Poales</taxon>
        <taxon>Poaceae</taxon>
        <taxon>PACMAD clade</taxon>
        <taxon>Arundinoideae</taxon>
        <taxon>Arundineae</taxon>
        <taxon>Arundo</taxon>
    </lineage>
</organism>
<reference evidence="2" key="1">
    <citation type="submission" date="2014-09" db="EMBL/GenBank/DDBJ databases">
        <authorList>
            <person name="Magalhaes I.L.F."/>
            <person name="Oliveira U."/>
            <person name="Santos F.R."/>
            <person name="Vidigal T.H.D.A."/>
            <person name="Brescovit A.D."/>
            <person name="Santos A.J."/>
        </authorList>
    </citation>
    <scope>NUCLEOTIDE SEQUENCE</scope>
    <source>
        <tissue evidence="2">Shoot tissue taken approximately 20 cm above the soil surface</tissue>
    </source>
</reference>
<keyword evidence="1" id="KW-0472">Membrane</keyword>
<evidence type="ECO:0000256" key="1">
    <source>
        <dbReference type="SAM" id="Phobius"/>
    </source>
</evidence>
<dbReference type="AlphaFoldDB" id="A0A0A9H9W4"/>
<name>A0A0A9H9W4_ARUDO</name>
<keyword evidence="1" id="KW-1133">Transmembrane helix</keyword>
<accession>A0A0A9H9W4</accession>